<comment type="caution">
    <text evidence="4">The sequence shown here is derived from an EMBL/GenBank/DDBJ whole genome shotgun (WGS) entry which is preliminary data.</text>
</comment>
<evidence type="ECO:0000259" key="3">
    <source>
        <dbReference type="Pfam" id="PF22725"/>
    </source>
</evidence>
<dbReference type="Proteomes" id="UP001157160">
    <property type="component" value="Unassembled WGS sequence"/>
</dbReference>
<name>A0AA37XAT6_9MICO</name>
<evidence type="ECO:0000259" key="2">
    <source>
        <dbReference type="Pfam" id="PF01408"/>
    </source>
</evidence>
<accession>A0AA37XAT6</accession>
<protein>
    <submittedName>
        <fullName evidence="4">Oxidoreductase</fullName>
    </submittedName>
</protein>
<dbReference type="Pfam" id="PF22725">
    <property type="entry name" value="GFO_IDH_MocA_C3"/>
    <property type="match status" value="1"/>
</dbReference>
<dbReference type="InterPro" id="IPR055170">
    <property type="entry name" value="GFO_IDH_MocA-like_dom"/>
</dbReference>
<dbReference type="PANTHER" id="PTHR43249:SF1">
    <property type="entry name" value="D-GLUCOSIDE 3-DEHYDROGENASE"/>
    <property type="match status" value="1"/>
</dbReference>
<evidence type="ECO:0000256" key="1">
    <source>
        <dbReference type="ARBA" id="ARBA00023027"/>
    </source>
</evidence>
<dbReference type="EMBL" id="BSUL01000001">
    <property type="protein sequence ID" value="GMA27913.1"/>
    <property type="molecule type" value="Genomic_DNA"/>
</dbReference>
<keyword evidence="1" id="KW-0520">NAD</keyword>
<reference evidence="4 5" key="1">
    <citation type="journal article" date="2014" name="Int. J. Syst. Evol. Microbiol.">
        <title>Complete genome sequence of Corynebacterium casei LMG S-19264T (=DSM 44701T), isolated from a smear-ripened cheese.</title>
        <authorList>
            <consortium name="US DOE Joint Genome Institute (JGI-PGF)"/>
            <person name="Walter F."/>
            <person name="Albersmeier A."/>
            <person name="Kalinowski J."/>
            <person name="Ruckert C."/>
        </authorList>
    </citation>
    <scope>NUCLEOTIDE SEQUENCE [LARGE SCALE GENOMIC DNA]</scope>
    <source>
        <strain evidence="4 5">NBRC 112289</strain>
    </source>
</reference>
<dbReference type="InterPro" id="IPR036291">
    <property type="entry name" value="NAD(P)-bd_dom_sf"/>
</dbReference>
<feature type="domain" description="GFO/IDH/MocA-like oxidoreductase" evidence="3">
    <location>
        <begin position="195"/>
        <end position="317"/>
    </location>
</feature>
<dbReference type="AlphaFoldDB" id="A0AA37XAT6"/>
<gene>
    <name evidence="4" type="ORF">GCM10025874_11660</name>
</gene>
<dbReference type="Gene3D" id="3.40.50.720">
    <property type="entry name" value="NAD(P)-binding Rossmann-like Domain"/>
    <property type="match status" value="1"/>
</dbReference>
<dbReference type="Pfam" id="PF01408">
    <property type="entry name" value="GFO_IDH_MocA"/>
    <property type="match status" value="1"/>
</dbReference>
<dbReference type="GO" id="GO:0000166">
    <property type="term" value="F:nucleotide binding"/>
    <property type="evidence" value="ECO:0007669"/>
    <property type="project" value="InterPro"/>
</dbReference>
<dbReference type="InterPro" id="IPR052515">
    <property type="entry name" value="Gfo/Idh/MocA_Oxidoreductase"/>
</dbReference>
<dbReference type="PANTHER" id="PTHR43249">
    <property type="entry name" value="UDP-N-ACETYL-2-AMINO-2-DEOXY-D-GLUCURONATE OXIDASE"/>
    <property type="match status" value="1"/>
</dbReference>
<proteinExistence type="predicted"/>
<keyword evidence="5" id="KW-1185">Reference proteome</keyword>
<dbReference type="Gene3D" id="3.30.360.10">
    <property type="entry name" value="Dihydrodipicolinate Reductase, domain 2"/>
    <property type="match status" value="1"/>
</dbReference>
<feature type="domain" description="Gfo/Idh/MocA-like oxidoreductase N-terminal" evidence="2">
    <location>
        <begin position="57"/>
        <end position="175"/>
    </location>
</feature>
<sequence length="432" mass="44906">MLATIVECGETFGIRIGNQLPSPREAITVAEHPAVGMSVTVRRFEGERDMVEQHPPIRTALVGCGVIGRTHAQVLAALPGYRLVAAIDRDADGASAIADLVAAQGDPRPRTAASLAEALAEGEPFELVVVATPSGLHVQLALEALDADRHVLVEKPLDVDLPRARALADAAREAADRGVLASVVSQHRLDPSTVALAAAIEQGRLGRITSAVASVPWWRGDDYYAAADWRGTWAMDGGGALMNQGVHTLDLLLALLGRPAQVTAEFARTAHEGIEVEDTLVGTIAFESGALAAVHATTAGYPGLGARLQVQGSAGSAVVEDDVLVSLHLADLENGADPRNAHASMLAQPDPAEALGLGWAGGHARQYLDLQAALHGRSRPAVPVEDAALVLATVRALYVSATLGRRIAVDAVLGGEHDEVVAAPTGTAALRR</sequence>
<dbReference type="SUPFAM" id="SSF51735">
    <property type="entry name" value="NAD(P)-binding Rossmann-fold domains"/>
    <property type="match status" value="1"/>
</dbReference>
<evidence type="ECO:0000313" key="4">
    <source>
        <dbReference type="EMBL" id="GMA27913.1"/>
    </source>
</evidence>
<dbReference type="InterPro" id="IPR000683">
    <property type="entry name" value="Gfo/Idh/MocA-like_OxRdtase_N"/>
</dbReference>
<evidence type="ECO:0000313" key="5">
    <source>
        <dbReference type="Proteomes" id="UP001157160"/>
    </source>
</evidence>
<dbReference type="SUPFAM" id="SSF55347">
    <property type="entry name" value="Glyceraldehyde-3-phosphate dehydrogenase-like, C-terminal domain"/>
    <property type="match status" value="1"/>
</dbReference>
<organism evidence="4 5">
    <name type="scientific">Arenivirga flava</name>
    <dbReference type="NCBI Taxonomy" id="1930060"/>
    <lineage>
        <taxon>Bacteria</taxon>
        <taxon>Bacillati</taxon>
        <taxon>Actinomycetota</taxon>
        <taxon>Actinomycetes</taxon>
        <taxon>Micrococcales</taxon>
        <taxon>Microbacteriaceae</taxon>
        <taxon>Arenivirga</taxon>
    </lineage>
</organism>